<accession>A0A1H5D8C1</accession>
<evidence type="ECO:0000313" key="3">
    <source>
        <dbReference type="Proteomes" id="UP000183208"/>
    </source>
</evidence>
<name>A0A1H5D8C1_9BRAD</name>
<evidence type="ECO:0000256" key="1">
    <source>
        <dbReference type="SAM" id="MobiDB-lite"/>
    </source>
</evidence>
<protein>
    <submittedName>
        <fullName evidence="2">Uncharacterized protein</fullName>
    </submittedName>
</protein>
<feature type="compositionally biased region" description="Basic and acidic residues" evidence="1">
    <location>
        <begin position="31"/>
        <end position="40"/>
    </location>
</feature>
<dbReference type="EMBL" id="FNTI01000001">
    <property type="protein sequence ID" value="SED75077.1"/>
    <property type="molecule type" value="Genomic_DNA"/>
</dbReference>
<feature type="region of interest" description="Disordered" evidence="1">
    <location>
        <begin position="164"/>
        <end position="198"/>
    </location>
</feature>
<feature type="compositionally biased region" description="Basic and acidic residues" evidence="1">
    <location>
        <begin position="182"/>
        <end position="198"/>
    </location>
</feature>
<dbReference type="AlphaFoldDB" id="A0A1H5D8C1"/>
<feature type="region of interest" description="Disordered" evidence="1">
    <location>
        <begin position="22"/>
        <end position="74"/>
    </location>
</feature>
<organism evidence="2 3">
    <name type="scientific">Bradyrhizobium lablabi</name>
    <dbReference type="NCBI Taxonomy" id="722472"/>
    <lineage>
        <taxon>Bacteria</taxon>
        <taxon>Pseudomonadati</taxon>
        <taxon>Pseudomonadota</taxon>
        <taxon>Alphaproteobacteria</taxon>
        <taxon>Hyphomicrobiales</taxon>
        <taxon>Nitrobacteraceae</taxon>
        <taxon>Bradyrhizobium</taxon>
    </lineage>
</organism>
<sequence>MWKLGHRSCMLNDVLSTFWDMPRRGRSRGKATREPPDSLRWRRVAKPPPKKALAGEDRTTREPPGNGRSVLVSSHGVHSQTSCFWSTSDRLVFDGIREMRLSPRFPSTRTVLHGLAYRSICASSIRKQWHSTRSFASCTGRSPHASRRSLEQFVAELGYLRPNDVRPSGLRRTGTSRHVGQRARDTDIANHDWRRDRE</sequence>
<evidence type="ECO:0000313" key="2">
    <source>
        <dbReference type="EMBL" id="SED75077.1"/>
    </source>
</evidence>
<proteinExistence type="predicted"/>
<reference evidence="2 3" key="1">
    <citation type="submission" date="2016-10" db="EMBL/GenBank/DDBJ databases">
        <authorList>
            <person name="de Groot N.N."/>
        </authorList>
    </citation>
    <scope>NUCLEOTIDE SEQUENCE [LARGE SCALE GENOMIC DNA]</scope>
    <source>
        <strain evidence="2 3">GAS522</strain>
    </source>
</reference>
<dbReference type="Proteomes" id="UP000183208">
    <property type="component" value="Unassembled WGS sequence"/>
</dbReference>
<gene>
    <name evidence="2" type="ORF">SAMN05444171_5033</name>
</gene>